<reference evidence="1" key="1">
    <citation type="journal article" date="2021" name="Proc. Natl. Acad. Sci. U.S.A.">
        <title>Three genomes in the algal genus Volvox reveal the fate of a haploid sex-determining region after a transition to homothallism.</title>
        <authorList>
            <person name="Yamamoto K."/>
            <person name="Hamaji T."/>
            <person name="Kawai-Toyooka H."/>
            <person name="Matsuzaki R."/>
            <person name="Takahashi F."/>
            <person name="Nishimura Y."/>
            <person name="Kawachi M."/>
            <person name="Noguchi H."/>
            <person name="Minakuchi Y."/>
            <person name="Umen J.G."/>
            <person name="Toyoda A."/>
            <person name="Nozaki H."/>
        </authorList>
    </citation>
    <scope>NUCLEOTIDE SEQUENCE</scope>
    <source>
        <strain evidence="1">NIES-3785</strain>
    </source>
</reference>
<dbReference type="EMBL" id="BNCQ01000019">
    <property type="protein sequence ID" value="GIM05744.1"/>
    <property type="molecule type" value="Genomic_DNA"/>
</dbReference>
<sequence length="180" mass="20356">MPLIQASIPIMSDLPSRSASQLQLGPIPRLFSLLFLVLLLRLPQRPHAWRRPLHDADLVIVRGTCTSRLDLAHATGRAARRINTTDLRIVYVLDDADTAQQLQQRFGSSLNETYLHWPDRPDPKKPGDTRVAMAPWLAHNALGESYKWFLYGDDGTVRYRLAEGQALWANHMGERNIANA</sequence>
<proteinExistence type="predicted"/>
<dbReference type="AlphaFoldDB" id="A0A8J4LR21"/>
<comment type="caution">
    <text evidence="1">The sequence shown here is derived from an EMBL/GenBank/DDBJ whole genome shotgun (WGS) entry which is preliminary data.</text>
</comment>
<evidence type="ECO:0000313" key="2">
    <source>
        <dbReference type="Proteomes" id="UP000722791"/>
    </source>
</evidence>
<dbReference type="Proteomes" id="UP000722791">
    <property type="component" value="Unassembled WGS sequence"/>
</dbReference>
<gene>
    <name evidence="1" type="ORF">Vretimale_10220</name>
</gene>
<organism evidence="1 2">
    <name type="scientific">Volvox reticuliferus</name>
    <dbReference type="NCBI Taxonomy" id="1737510"/>
    <lineage>
        <taxon>Eukaryota</taxon>
        <taxon>Viridiplantae</taxon>
        <taxon>Chlorophyta</taxon>
        <taxon>core chlorophytes</taxon>
        <taxon>Chlorophyceae</taxon>
        <taxon>CS clade</taxon>
        <taxon>Chlamydomonadales</taxon>
        <taxon>Volvocaceae</taxon>
        <taxon>Volvox</taxon>
    </lineage>
</organism>
<accession>A0A8J4LR21</accession>
<protein>
    <submittedName>
        <fullName evidence="1">Uncharacterized protein</fullName>
    </submittedName>
</protein>
<name>A0A8J4LR21_9CHLO</name>
<evidence type="ECO:0000313" key="1">
    <source>
        <dbReference type="EMBL" id="GIM05744.1"/>
    </source>
</evidence>